<dbReference type="InterPro" id="IPR029063">
    <property type="entry name" value="SAM-dependent_MTases_sf"/>
</dbReference>
<dbReference type="Gene3D" id="3.40.50.150">
    <property type="entry name" value="Vaccinia Virus protein VP39"/>
    <property type="match status" value="1"/>
</dbReference>
<dbReference type="EMBL" id="AP024233">
    <property type="protein sequence ID" value="BCO08333.1"/>
    <property type="molecule type" value="Genomic_DNA"/>
</dbReference>
<organism evidence="3 4">
    <name type="scientific">Desulfolithobacter dissulfuricans</name>
    <dbReference type="NCBI Taxonomy" id="2795293"/>
    <lineage>
        <taxon>Bacteria</taxon>
        <taxon>Pseudomonadati</taxon>
        <taxon>Thermodesulfobacteriota</taxon>
        <taxon>Desulfobulbia</taxon>
        <taxon>Desulfobulbales</taxon>
        <taxon>Desulfobulbaceae</taxon>
        <taxon>Desulfolithobacter</taxon>
    </lineage>
</organism>
<evidence type="ECO:0000256" key="2">
    <source>
        <dbReference type="ARBA" id="ARBA00022679"/>
    </source>
</evidence>
<dbReference type="AlphaFoldDB" id="A0A915TYJ4"/>
<protein>
    <recommendedName>
        <fullName evidence="5">Ribosomal protein L11 methyltransferase</fullName>
    </recommendedName>
</protein>
<reference evidence="3" key="1">
    <citation type="submission" date="2020-12" db="EMBL/GenBank/DDBJ databases">
        <title>Desulfobium dissulfuricans gen. nov., sp. nov., a novel mesophilic, sulfate-reducing bacterium isolated from a deep-sea hydrothermal vent.</title>
        <authorList>
            <person name="Hashimoto Y."/>
            <person name="Tame A."/>
            <person name="Sawayama S."/>
            <person name="Miyazaki J."/>
            <person name="Takai K."/>
            <person name="Nakagawa S."/>
        </authorList>
    </citation>
    <scope>NUCLEOTIDE SEQUENCE</scope>
    <source>
        <strain evidence="3">GF1</strain>
    </source>
</reference>
<keyword evidence="2" id="KW-0808">Transferase</keyword>
<dbReference type="KEGG" id="ddu:GF1_07090"/>
<dbReference type="Pfam" id="PF06325">
    <property type="entry name" value="PrmA"/>
    <property type="match status" value="1"/>
</dbReference>
<dbReference type="GO" id="GO:0008276">
    <property type="term" value="F:protein methyltransferase activity"/>
    <property type="evidence" value="ECO:0007669"/>
    <property type="project" value="TreeGrafter"/>
</dbReference>
<dbReference type="InterPro" id="IPR050078">
    <property type="entry name" value="Ribosomal_L11_MeTrfase_PrmA"/>
</dbReference>
<dbReference type="Proteomes" id="UP001063350">
    <property type="component" value="Chromosome"/>
</dbReference>
<name>A0A915TYJ4_9BACT</name>
<dbReference type="RefSeq" id="WP_267928239.1">
    <property type="nucleotide sequence ID" value="NZ_AP024233.1"/>
</dbReference>
<dbReference type="PANTHER" id="PTHR43648:SF1">
    <property type="entry name" value="ELECTRON TRANSFER FLAVOPROTEIN BETA SUBUNIT LYSINE METHYLTRANSFERASE"/>
    <property type="match status" value="1"/>
</dbReference>
<keyword evidence="1" id="KW-0489">Methyltransferase</keyword>
<dbReference type="SUPFAM" id="SSF53335">
    <property type="entry name" value="S-adenosyl-L-methionine-dependent methyltransferases"/>
    <property type="match status" value="1"/>
</dbReference>
<keyword evidence="4" id="KW-1185">Reference proteome</keyword>
<evidence type="ECO:0000256" key="1">
    <source>
        <dbReference type="ARBA" id="ARBA00022603"/>
    </source>
</evidence>
<gene>
    <name evidence="3" type="ORF">GF1_07090</name>
</gene>
<dbReference type="PANTHER" id="PTHR43648">
    <property type="entry name" value="ELECTRON TRANSFER FLAVOPROTEIN BETA SUBUNIT LYSINE METHYLTRANSFERASE"/>
    <property type="match status" value="1"/>
</dbReference>
<dbReference type="CDD" id="cd02440">
    <property type="entry name" value="AdoMet_MTases"/>
    <property type="match status" value="1"/>
</dbReference>
<dbReference type="GO" id="GO:0032259">
    <property type="term" value="P:methylation"/>
    <property type="evidence" value="ECO:0007669"/>
    <property type="project" value="UniProtKB-KW"/>
</dbReference>
<evidence type="ECO:0008006" key="5">
    <source>
        <dbReference type="Google" id="ProtNLM"/>
    </source>
</evidence>
<sequence>MLRPPHNRYNRLYVYYFDRKELPPIDDPDLIGTWIEDDNALLFFHRDRRDLVREICARTGASLVYEADLDYRDWEAGVEITSFSTRTLTVRPVWEEGGERQGSREIILDPSVIFGSGFHATTRLCLETLELVLLESGRRIRSMLDLGTGTGLLAIAAARLGVEQVVAIDNNPFACEVARQNVRLNGCEDRVRVQQMDLMAGLPDTGCDLVVTNLYKGLLVRLFEDPVFWRGSMYMVSGFIAGMEADLLAALPAGTVQMLHRGSREQWRLWLLQHSGAGLER</sequence>
<evidence type="ECO:0000313" key="4">
    <source>
        <dbReference type="Proteomes" id="UP001063350"/>
    </source>
</evidence>
<accession>A0A915TYJ4</accession>
<evidence type="ECO:0000313" key="3">
    <source>
        <dbReference type="EMBL" id="BCO08333.1"/>
    </source>
</evidence>
<proteinExistence type="predicted"/>